<organism evidence="2 3">
    <name type="scientific">Microbacterium phage IAmGroot</name>
    <dbReference type="NCBI Taxonomy" id="2588486"/>
    <lineage>
        <taxon>Viruses</taxon>
        <taxon>Duplodnaviria</taxon>
        <taxon>Heunggongvirae</taxon>
        <taxon>Uroviricota</taxon>
        <taxon>Caudoviricetes</taxon>
        <taxon>Casidaviridae</taxon>
        <taxon>Gardenstatevirus</taxon>
        <taxon>Gardenstatevirus iamgroot</taxon>
    </lineage>
</organism>
<dbReference type="Proteomes" id="UP000317085">
    <property type="component" value="Segment"/>
</dbReference>
<name>A0A4Y6E700_9CAUD</name>
<dbReference type="EMBL" id="MK880124">
    <property type="protein sequence ID" value="QDF14189.1"/>
    <property type="molecule type" value="Genomic_DNA"/>
</dbReference>
<evidence type="ECO:0000259" key="1">
    <source>
        <dbReference type="Pfam" id="PF22768"/>
    </source>
</evidence>
<dbReference type="Pfam" id="PF22768">
    <property type="entry name" value="SPP1_Dit"/>
    <property type="match status" value="1"/>
</dbReference>
<reference evidence="3" key="1">
    <citation type="submission" date="2019-05" db="EMBL/GenBank/DDBJ databases">
        <authorList>
            <person name="Matney K."/>
            <person name="Lacafta O."/>
            <person name="Ahmed J."/>
            <person name="Anderson S."/>
            <person name="Assadpour T."/>
            <person name="Espinosa K."/>
            <person name="Gadsden T."/>
            <person name="Graham A."/>
            <person name="Hajjar W."/>
            <person name="Howard T."/>
            <person name="Matsen K."/>
            <person name="Osu J."/>
            <person name="Rup E."/>
            <person name="Sang H."/>
            <person name="Wadi S."/>
            <person name="McNeal J."/>
            <person name="Temple L."/>
        </authorList>
    </citation>
    <scope>NUCLEOTIDE SEQUENCE [LARGE SCALE GENOMIC DNA]</scope>
</reference>
<proteinExistence type="predicted"/>
<accession>A0A4Y6E700</accession>
<evidence type="ECO:0000313" key="2">
    <source>
        <dbReference type="EMBL" id="QDF14189.1"/>
    </source>
</evidence>
<protein>
    <submittedName>
        <fullName evidence="2">Minor tail protein</fullName>
    </submittedName>
</protein>
<sequence length="288" mass="30904">MHPTFAIVSPRGERIELATSASSTSPFHLDDETTGLGFVDREVQVTPSTGDGGRFRASRAASRPFMLVVDVWGRTVAERDANLAQLATAIRRVEGLPLPRLEATLPDDTVYELPFVHDGGGDGLKRVVTGGPVVVPLSLLAPDPFWTARDATPFIIEGLQSTGTFLPELAQMHLTSSASTGVLPVDNDGDANAYPTWRITGPTRRATVALRDRSWSLGPLAVGDVVTVDTRARTVTFADGRNAYNLLAPAPYLFPIPPGSHELSVVMEDATAATSATCFFRPRKEVIL</sequence>
<dbReference type="InterPro" id="IPR054738">
    <property type="entry name" value="Siphovirus-type_tail_C"/>
</dbReference>
<keyword evidence="3" id="KW-1185">Reference proteome</keyword>
<evidence type="ECO:0000313" key="3">
    <source>
        <dbReference type="Proteomes" id="UP000317085"/>
    </source>
</evidence>
<feature type="domain" description="Siphovirus-type tail component C-terminal" evidence="1">
    <location>
        <begin position="188"/>
        <end position="275"/>
    </location>
</feature>
<gene>
    <name evidence="2" type="primary">16</name>
    <name evidence="2" type="ORF">SEA_IAMGROOT_16</name>
</gene>